<protein>
    <recommendedName>
        <fullName evidence="1">Yippee domain-containing protein</fullName>
    </recommendedName>
</protein>
<dbReference type="Proteomes" id="UP000626092">
    <property type="component" value="Unassembled WGS sequence"/>
</dbReference>
<dbReference type="InterPro" id="IPR039058">
    <property type="entry name" value="Yippee_fam"/>
</dbReference>
<sequence length="155" mass="17380">MGRVFLVELEGRSYRCRYCHSPLALADDVVSRVSSLSLSLDVVVYACSFNCSRGRAYLFNNAVNVSVGPTEERTMISGLHSVSDVFCCCCGQILGWKYVSSLYLFTSAFLVTAYDKTQKYKEGKFVLERWRIAEEVTEEVNLDARLALSDAENAQ</sequence>
<dbReference type="EMBL" id="WJXA01000002">
    <property type="protein sequence ID" value="KAF7149792.1"/>
    <property type="molecule type" value="Genomic_DNA"/>
</dbReference>
<evidence type="ECO:0000259" key="1">
    <source>
        <dbReference type="PROSITE" id="PS51792"/>
    </source>
</evidence>
<evidence type="ECO:0000313" key="2">
    <source>
        <dbReference type="EMBL" id="KAF7149792.1"/>
    </source>
</evidence>
<dbReference type="AlphaFoldDB" id="A0A834HAS6"/>
<gene>
    <name evidence="2" type="ORF">RHSIM_Rhsim02G0133300</name>
</gene>
<accession>A0A834HAS6</accession>
<name>A0A834HAS6_RHOSS</name>
<comment type="caution">
    <text evidence="2">The sequence shown here is derived from an EMBL/GenBank/DDBJ whole genome shotgun (WGS) entry which is preliminary data.</text>
</comment>
<proteinExistence type="predicted"/>
<dbReference type="InterPro" id="IPR034751">
    <property type="entry name" value="Yippee"/>
</dbReference>
<dbReference type="PROSITE" id="PS51792">
    <property type="entry name" value="YIPPEE"/>
    <property type="match status" value="1"/>
</dbReference>
<organism evidence="2 3">
    <name type="scientific">Rhododendron simsii</name>
    <name type="common">Sims's rhododendron</name>
    <dbReference type="NCBI Taxonomy" id="118357"/>
    <lineage>
        <taxon>Eukaryota</taxon>
        <taxon>Viridiplantae</taxon>
        <taxon>Streptophyta</taxon>
        <taxon>Embryophyta</taxon>
        <taxon>Tracheophyta</taxon>
        <taxon>Spermatophyta</taxon>
        <taxon>Magnoliopsida</taxon>
        <taxon>eudicotyledons</taxon>
        <taxon>Gunneridae</taxon>
        <taxon>Pentapetalae</taxon>
        <taxon>asterids</taxon>
        <taxon>Ericales</taxon>
        <taxon>Ericaceae</taxon>
        <taxon>Ericoideae</taxon>
        <taxon>Rhodoreae</taxon>
        <taxon>Rhododendron</taxon>
    </lineage>
</organism>
<feature type="domain" description="Yippee" evidence="1">
    <location>
        <begin position="12"/>
        <end position="136"/>
    </location>
</feature>
<dbReference type="OrthoDB" id="6407410at2759"/>
<reference evidence="2" key="1">
    <citation type="submission" date="2019-11" db="EMBL/GenBank/DDBJ databases">
        <authorList>
            <person name="Liu Y."/>
            <person name="Hou J."/>
            <person name="Li T.-Q."/>
            <person name="Guan C.-H."/>
            <person name="Wu X."/>
            <person name="Wu H.-Z."/>
            <person name="Ling F."/>
            <person name="Zhang R."/>
            <person name="Shi X.-G."/>
            <person name="Ren J.-P."/>
            <person name="Chen E.-F."/>
            <person name="Sun J.-M."/>
        </authorList>
    </citation>
    <scope>NUCLEOTIDE SEQUENCE</scope>
    <source>
        <strain evidence="2">Adult_tree_wgs_1</strain>
        <tissue evidence="2">Leaves</tissue>
    </source>
</reference>
<evidence type="ECO:0000313" key="3">
    <source>
        <dbReference type="Proteomes" id="UP000626092"/>
    </source>
</evidence>
<keyword evidence="3" id="KW-1185">Reference proteome</keyword>
<dbReference type="PANTHER" id="PTHR13848">
    <property type="entry name" value="PROTEIN YIPPEE-LIKE CG15309-RELATED"/>
    <property type="match status" value="1"/>
</dbReference>